<dbReference type="EMBL" id="JANFWR010000083">
    <property type="protein sequence ID" value="MCW0401797.1"/>
    <property type="molecule type" value="Genomic_DNA"/>
</dbReference>
<proteinExistence type="predicted"/>
<dbReference type="Proteomes" id="UP001320843">
    <property type="component" value="Unassembled WGS sequence"/>
</dbReference>
<name>A0ABT3E294_9XANT</name>
<evidence type="ECO:0000313" key="1">
    <source>
        <dbReference type="EMBL" id="MCW0401797.1"/>
    </source>
</evidence>
<accession>A0ABT3E294</accession>
<sequence>MRQLFAQCGGVQLGLGLGDEVGDQALVAGGVLTHGHQRIADAGAGAELGLDLAQFDAEAAQLDLEVVAAVVLQGAIGPPAAEIAGAVHARIGLVAEGIGQEALGGQIGAIEVAISYANATDEYFADTAKRNH</sequence>
<evidence type="ECO:0000313" key="2">
    <source>
        <dbReference type="Proteomes" id="UP001320843"/>
    </source>
</evidence>
<organism evidence="1 2">
    <name type="scientific">Xanthomonas sacchari</name>
    <dbReference type="NCBI Taxonomy" id="56458"/>
    <lineage>
        <taxon>Bacteria</taxon>
        <taxon>Pseudomonadati</taxon>
        <taxon>Pseudomonadota</taxon>
        <taxon>Gammaproteobacteria</taxon>
        <taxon>Lysobacterales</taxon>
        <taxon>Lysobacteraceae</taxon>
        <taxon>Xanthomonas</taxon>
    </lineage>
</organism>
<gene>
    <name evidence="1" type="ORF">NB700_004353</name>
</gene>
<protein>
    <submittedName>
        <fullName evidence="1">Uncharacterized protein</fullName>
    </submittedName>
</protein>
<keyword evidence="2" id="KW-1185">Reference proteome</keyword>
<reference evidence="1 2" key="1">
    <citation type="submission" date="2022-06" db="EMBL/GenBank/DDBJ databases">
        <title>Dynamics of rice microbiomes reveals core vertical transmitted seed endophytes.</title>
        <authorList>
            <person name="Liao K."/>
            <person name="Zhang X."/>
        </authorList>
    </citation>
    <scope>NUCLEOTIDE SEQUENCE [LARGE SCALE GENOMIC DNA]</scope>
    <source>
        <strain evidence="1 2">YT10-10-1</strain>
    </source>
</reference>
<comment type="caution">
    <text evidence="1">The sequence shown here is derived from an EMBL/GenBank/DDBJ whole genome shotgun (WGS) entry which is preliminary data.</text>
</comment>